<accession>F6XYD9</accession>
<dbReference type="InterPro" id="IPR002293">
    <property type="entry name" value="AA/rel_permease1"/>
</dbReference>
<name>F6XYD9_CIOIN</name>
<organism evidence="8 9">
    <name type="scientific">Ciona intestinalis</name>
    <name type="common">Transparent sea squirt</name>
    <name type="synonym">Ascidia intestinalis</name>
    <dbReference type="NCBI Taxonomy" id="7719"/>
    <lineage>
        <taxon>Eukaryota</taxon>
        <taxon>Metazoa</taxon>
        <taxon>Chordata</taxon>
        <taxon>Tunicata</taxon>
        <taxon>Ascidiacea</taxon>
        <taxon>Phlebobranchia</taxon>
        <taxon>Cionidae</taxon>
        <taxon>Ciona</taxon>
    </lineage>
</organism>
<sequence length="603" mass="66098">FVKKKRCIRRHVANSLLSKMNSRQDVRNDVIPNTDLKRCFNLGDLTFLAISGMIGSGLYVLAGTVTREVAGPSIVVSYVIAAMASILSAFCYAEFSARIPVAGSAYQFTYISVGEFWAFVVGWNVALEHTIYVAAIARTCSGYLDSLFGNKIEMYMRIHAPMAGGFFASYPDFLAVGIILVFGIVLLCGVKLSSKVNIVIAIINILVILFIITTGMYLADIKNWTQVKGGFFPYGWAGTIQGATTLVYSYVGYEVVASATEEAINAARDIPLSLLISVIVVVISYVGGSAALTLMVPWYDVSVTAPFPAAYQNRGWAWAQYIVSIGALAAMLTCLLSIMYVVPRYLLAMSRDGLLFQNLQKISERTKVPYISTLVVIIFSGVVSIVFSLNSLVEFIAVGQLLACTFVAFCVIKLRYSPNQISRKSSQNKSFPGHATINAANECSTSAEDAPIINSSFGTVKKSILHSSFGFLFEWTTAYAPGRIPFYILLSAMACSTTASAVALFVNQQESWWYISIVITLSVIAFLLIATLRCFVQDDTIRTFKVPCVPFVPFCSIVINIILMLKLKSLTWIRMAVWMAIGLIIYAAYGYRNSKAGKRGHEM</sequence>
<evidence type="ECO:0000313" key="8">
    <source>
        <dbReference type="Ensembl" id="ENSCINP00000015084.3"/>
    </source>
</evidence>
<dbReference type="PIRSF" id="PIRSF006060">
    <property type="entry name" value="AA_transporter"/>
    <property type="match status" value="1"/>
</dbReference>
<reference evidence="8" key="4">
    <citation type="submission" date="2025-09" db="UniProtKB">
        <authorList>
            <consortium name="Ensembl"/>
        </authorList>
    </citation>
    <scope>IDENTIFICATION</scope>
</reference>
<protein>
    <recommendedName>
        <fullName evidence="7">Cationic amino acid transporter C-terminal domain-containing protein</fullName>
    </recommendedName>
</protein>
<feature type="transmembrane region" description="Helical" evidence="6">
    <location>
        <begin position="548"/>
        <end position="565"/>
    </location>
</feature>
<dbReference type="GeneTree" id="ENSGT00940000167935"/>
<evidence type="ECO:0000256" key="3">
    <source>
        <dbReference type="ARBA" id="ARBA00022692"/>
    </source>
</evidence>
<dbReference type="InParanoid" id="F6XYD9"/>
<evidence type="ECO:0000256" key="2">
    <source>
        <dbReference type="ARBA" id="ARBA00022448"/>
    </source>
</evidence>
<dbReference type="GO" id="GO:0006865">
    <property type="term" value="P:amino acid transport"/>
    <property type="evidence" value="ECO:0000318"/>
    <property type="project" value="GO_Central"/>
</dbReference>
<keyword evidence="5 6" id="KW-0472">Membrane</keyword>
<dbReference type="GO" id="GO:0005886">
    <property type="term" value="C:plasma membrane"/>
    <property type="evidence" value="ECO:0000318"/>
    <property type="project" value="GO_Central"/>
</dbReference>
<dbReference type="PANTHER" id="PTHR43243">
    <property type="entry name" value="INNER MEMBRANE TRANSPORTER YGJI-RELATED"/>
    <property type="match status" value="1"/>
</dbReference>
<feature type="domain" description="Cationic amino acid transporter C-terminal" evidence="7">
    <location>
        <begin position="544"/>
        <end position="594"/>
    </location>
</feature>
<feature type="transmembrane region" description="Helical" evidence="6">
    <location>
        <begin position="512"/>
        <end position="536"/>
    </location>
</feature>
<feature type="transmembrane region" description="Helical" evidence="6">
    <location>
        <begin position="274"/>
        <end position="298"/>
    </location>
</feature>
<dbReference type="Pfam" id="PF13906">
    <property type="entry name" value="AA_permease_C"/>
    <property type="match status" value="1"/>
</dbReference>
<dbReference type="Gene3D" id="1.20.1740.10">
    <property type="entry name" value="Amino acid/polyamine transporter I"/>
    <property type="match status" value="2"/>
</dbReference>
<feature type="transmembrane region" description="Helical" evidence="6">
    <location>
        <begin position="571"/>
        <end position="589"/>
    </location>
</feature>
<evidence type="ECO:0000256" key="1">
    <source>
        <dbReference type="ARBA" id="ARBA00004141"/>
    </source>
</evidence>
<dbReference type="HOGENOM" id="CLU_007946_15_7_1"/>
<feature type="transmembrane region" description="Helical" evidence="6">
    <location>
        <begin position="395"/>
        <end position="414"/>
    </location>
</feature>
<comment type="subcellular location">
    <subcellularLocation>
        <location evidence="1">Membrane</location>
        <topology evidence="1">Multi-pass membrane protein</topology>
    </subcellularLocation>
</comment>
<dbReference type="Pfam" id="PF13520">
    <property type="entry name" value="AA_permease_2"/>
    <property type="match status" value="1"/>
</dbReference>
<feature type="transmembrane region" description="Helical" evidence="6">
    <location>
        <begin position="170"/>
        <end position="192"/>
    </location>
</feature>
<evidence type="ECO:0000256" key="5">
    <source>
        <dbReference type="ARBA" id="ARBA00023136"/>
    </source>
</evidence>
<dbReference type="GO" id="GO:0015171">
    <property type="term" value="F:amino acid transmembrane transporter activity"/>
    <property type="evidence" value="ECO:0000318"/>
    <property type="project" value="GO_Central"/>
</dbReference>
<dbReference type="InterPro" id="IPR029485">
    <property type="entry name" value="CAT_C"/>
</dbReference>
<reference evidence="8" key="3">
    <citation type="submission" date="2025-08" db="UniProtKB">
        <authorList>
            <consortium name="Ensembl"/>
        </authorList>
    </citation>
    <scope>IDENTIFICATION</scope>
</reference>
<evidence type="ECO:0000256" key="4">
    <source>
        <dbReference type="ARBA" id="ARBA00022989"/>
    </source>
</evidence>
<keyword evidence="4 6" id="KW-1133">Transmembrane helix</keyword>
<evidence type="ECO:0000313" key="9">
    <source>
        <dbReference type="Proteomes" id="UP000008144"/>
    </source>
</evidence>
<keyword evidence="3 6" id="KW-0812">Transmembrane</keyword>
<feature type="transmembrane region" description="Helical" evidence="6">
    <location>
        <begin position="74"/>
        <end position="93"/>
    </location>
</feature>
<reference evidence="8" key="2">
    <citation type="journal article" date="2008" name="Genome Biol.">
        <title>Improved genome assembly and evidence-based global gene model set for the chordate Ciona intestinalis: new insight into intron and operon populations.</title>
        <authorList>
            <person name="Satou Y."/>
            <person name="Mineta K."/>
            <person name="Ogasawara M."/>
            <person name="Sasakura Y."/>
            <person name="Shoguchi E."/>
            <person name="Ueno K."/>
            <person name="Yamada L."/>
            <person name="Matsumoto J."/>
            <person name="Wasserscheid J."/>
            <person name="Dewar K."/>
            <person name="Wiley G.B."/>
            <person name="Macmil S.L."/>
            <person name="Roe B.A."/>
            <person name="Zeller R.W."/>
            <person name="Hastings K.E."/>
            <person name="Lemaire P."/>
            <person name="Lindquist E."/>
            <person name="Endo T."/>
            <person name="Hotta K."/>
            <person name="Inaba K."/>
        </authorList>
    </citation>
    <scope>NUCLEOTIDE SEQUENCE [LARGE SCALE GENOMIC DNA]</scope>
    <source>
        <strain evidence="8">wild type</strain>
    </source>
</reference>
<evidence type="ECO:0000259" key="7">
    <source>
        <dbReference type="Pfam" id="PF13906"/>
    </source>
</evidence>
<feature type="transmembrane region" description="Helical" evidence="6">
    <location>
        <begin position="198"/>
        <end position="219"/>
    </location>
</feature>
<feature type="transmembrane region" description="Helical" evidence="6">
    <location>
        <begin position="368"/>
        <end position="389"/>
    </location>
</feature>
<dbReference type="PANTHER" id="PTHR43243:SF4">
    <property type="entry name" value="CATIONIC AMINO ACID TRANSPORTER 4"/>
    <property type="match status" value="1"/>
</dbReference>
<dbReference type="EMBL" id="EAAA01001280">
    <property type="status" value="NOT_ANNOTATED_CDS"/>
    <property type="molecule type" value="Genomic_DNA"/>
</dbReference>
<evidence type="ECO:0000256" key="6">
    <source>
        <dbReference type="SAM" id="Phobius"/>
    </source>
</evidence>
<keyword evidence="9" id="KW-1185">Reference proteome</keyword>
<dbReference type="Proteomes" id="UP000008144">
    <property type="component" value="Chromosome 14"/>
</dbReference>
<feature type="transmembrane region" description="Helical" evidence="6">
    <location>
        <begin position="318"/>
        <end position="347"/>
    </location>
</feature>
<dbReference type="OMA" id="NGAFTMY"/>
<keyword evidence="2" id="KW-0813">Transport</keyword>
<dbReference type="Ensembl" id="ENSCINT00000015084.3">
    <property type="protein sequence ID" value="ENSCINP00000015084.3"/>
    <property type="gene ID" value="ENSCING00000017277.2"/>
</dbReference>
<feature type="transmembrane region" description="Helical" evidence="6">
    <location>
        <begin position="486"/>
        <end position="506"/>
    </location>
</feature>
<dbReference type="AlphaFoldDB" id="F6XYD9"/>
<reference evidence="9" key="1">
    <citation type="journal article" date="2002" name="Science">
        <title>The draft genome of Ciona intestinalis: insights into chordate and vertebrate origins.</title>
        <authorList>
            <person name="Dehal P."/>
            <person name="Satou Y."/>
            <person name="Campbell R.K."/>
            <person name="Chapman J."/>
            <person name="Degnan B."/>
            <person name="De Tomaso A."/>
            <person name="Davidson B."/>
            <person name="Di Gregorio A."/>
            <person name="Gelpke M."/>
            <person name="Goodstein D.M."/>
            <person name="Harafuji N."/>
            <person name="Hastings K.E."/>
            <person name="Ho I."/>
            <person name="Hotta K."/>
            <person name="Huang W."/>
            <person name="Kawashima T."/>
            <person name="Lemaire P."/>
            <person name="Martinez D."/>
            <person name="Meinertzhagen I.A."/>
            <person name="Necula S."/>
            <person name="Nonaka M."/>
            <person name="Putnam N."/>
            <person name="Rash S."/>
            <person name="Saiga H."/>
            <person name="Satake M."/>
            <person name="Terry A."/>
            <person name="Yamada L."/>
            <person name="Wang H.G."/>
            <person name="Awazu S."/>
            <person name="Azumi K."/>
            <person name="Boore J."/>
            <person name="Branno M."/>
            <person name="Chin-Bow S."/>
            <person name="DeSantis R."/>
            <person name="Doyle S."/>
            <person name="Francino P."/>
            <person name="Keys D.N."/>
            <person name="Haga S."/>
            <person name="Hayashi H."/>
            <person name="Hino K."/>
            <person name="Imai K.S."/>
            <person name="Inaba K."/>
            <person name="Kano S."/>
            <person name="Kobayashi K."/>
            <person name="Kobayashi M."/>
            <person name="Lee B.I."/>
            <person name="Makabe K.W."/>
            <person name="Manohar C."/>
            <person name="Matassi G."/>
            <person name="Medina M."/>
            <person name="Mochizuki Y."/>
            <person name="Mount S."/>
            <person name="Morishita T."/>
            <person name="Miura S."/>
            <person name="Nakayama A."/>
            <person name="Nishizaka S."/>
            <person name="Nomoto H."/>
            <person name="Ohta F."/>
            <person name="Oishi K."/>
            <person name="Rigoutsos I."/>
            <person name="Sano M."/>
            <person name="Sasaki A."/>
            <person name="Sasakura Y."/>
            <person name="Shoguchi E."/>
            <person name="Shin-i T."/>
            <person name="Spagnuolo A."/>
            <person name="Stainier D."/>
            <person name="Suzuki M.M."/>
            <person name="Tassy O."/>
            <person name="Takatori N."/>
            <person name="Tokuoka M."/>
            <person name="Yagi K."/>
            <person name="Yoshizaki F."/>
            <person name="Wada S."/>
            <person name="Zhang C."/>
            <person name="Hyatt P.D."/>
            <person name="Larimer F."/>
            <person name="Detter C."/>
            <person name="Doggett N."/>
            <person name="Glavina T."/>
            <person name="Hawkins T."/>
            <person name="Richardson P."/>
            <person name="Lucas S."/>
            <person name="Kohara Y."/>
            <person name="Levine M."/>
            <person name="Satoh N."/>
            <person name="Rokhsar D.S."/>
        </authorList>
    </citation>
    <scope>NUCLEOTIDE SEQUENCE [LARGE SCALE GENOMIC DNA]</scope>
</reference>
<feature type="transmembrane region" description="Helical" evidence="6">
    <location>
        <begin position="45"/>
        <end position="62"/>
    </location>
</feature>
<proteinExistence type="predicted"/>